<sequence length="78" mass="8410">MDPGNPHYGSGTSGHGTLHLPGTLGLGNFGCPMGLSIRHDGNMSFSFPLLQKPPHVIIGPPPKYRREKVMGTCLRFPQ</sequence>
<accession>A0A3P8BLK6</accession>
<keyword evidence="2" id="KW-1185">Reference proteome</keyword>
<name>A0A183GGJ4_HELPZ</name>
<evidence type="ECO:0000313" key="2">
    <source>
        <dbReference type="Proteomes" id="UP000050761"/>
    </source>
</evidence>
<organism evidence="2 3">
    <name type="scientific">Heligmosomoides polygyrus</name>
    <name type="common">Parasitic roundworm</name>
    <dbReference type="NCBI Taxonomy" id="6339"/>
    <lineage>
        <taxon>Eukaryota</taxon>
        <taxon>Metazoa</taxon>
        <taxon>Ecdysozoa</taxon>
        <taxon>Nematoda</taxon>
        <taxon>Chromadorea</taxon>
        <taxon>Rhabditida</taxon>
        <taxon>Rhabditina</taxon>
        <taxon>Rhabditomorpha</taxon>
        <taxon>Strongyloidea</taxon>
        <taxon>Heligmosomidae</taxon>
        <taxon>Heligmosomoides</taxon>
    </lineage>
</organism>
<evidence type="ECO:0000313" key="3">
    <source>
        <dbReference type="WBParaSite" id="HPBE_0002159401-mRNA-1"/>
    </source>
</evidence>
<dbReference type="AlphaFoldDB" id="A0A183GGJ4"/>
<proteinExistence type="predicted"/>
<protein>
    <submittedName>
        <fullName evidence="3">Ovule protein</fullName>
    </submittedName>
</protein>
<accession>A0A183GGJ4</accession>
<evidence type="ECO:0000313" key="1">
    <source>
        <dbReference type="EMBL" id="VDP26712.1"/>
    </source>
</evidence>
<dbReference type="WBParaSite" id="HPBE_0002159401-mRNA-1">
    <property type="protein sequence ID" value="HPBE_0002159401-mRNA-1"/>
    <property type="gene ID" value="HPBE_0002159401"/>
</dbReference>
<reference evidence="3" key="2">
    <citation type="submission" date="2019-09" db="UniProtKB">
        <authorList>
            <consortium name="WormBaseParasite"/>
        </authorList>
    </citation>
    <scope>IDENTIFICATION</scope>
</reference>
<dbReference type="Proteomes" id="UP000050761">
    <property type="component" value="Unassembled WGS sequence"/>
</dbReference>
<reference evidence="1 2" key="1">
    <citation type="submission" date="2018-11" db="EMBL/GenBank/DDBJ databases">
        <authorList>
            <consortium name="Pathogen Informatics"/>
        </authorList>
    </citation>
    <scope>NUCLEOTIDE SEQUENCE [LARGE SCALE GENOMIC DNA]</scope>
</reference>
<gene>
    <name evidence="1" type="ORF">HPBE_LOCUS21593</name>
</gene>
<dbReference type="EMBL" id="UZAH01033152">
    <property type="protein sequence ID" value="VDP26712.1"/>
    <property type="molecule type" value="Genomic_DNA"/>
</dbReference>